<evidence type="ECO:0000313" key="2">
    <source>
        <dbReference type="Proteomes" id="UP000234639"/>
    </source>
</evidence>
<reference evidence="1 2" key="1">
    <citation type="submission" date="2017-12" db="EMBL/GenBank/DDBJ databases">
        <title>Phylogenetic diversity of female urinary microbiome.</title>
        <authorList>
            <person name="Thomas-White K."/>
            <person name="Wolfe A.J."/>
        </authorList>
    </citation>
    <scope>NUCLEOTIDE SEQUENCE [LARGE SCALE GENOMIC DNA]</scope>
    <source>
        <strain evidence="1 2">UMB0112</strain>
    </source>
</reference>
<sequence>MSKSETINAFKSVANHQDFIMTRIKNCIRHERDKEIVDVIGEENKFDEIISNAGYKFQELLGSILYSEVIKNYYLWRDTCIAIYKIYVRDLSARRLKVNKISEMDREVLKSKFDDLENIQKVLTQYCDTAIARLNALGDDKF</sequence>
<dbReference type="AlphaFoldDB" id="A0A2I1NAF3"/>
<comment type="caution">
    <text evidence="1">The sequence shown here is derived from an EMBL/GenBank/DDBJ whole genome shotgun (WGS) entry which is preliminary data.</text>
</comment>
<dbReference type="EMBL" id="PKHU01000003">
    <property type="protein sequence ID" value="PKZ29356.1"/>
    <property type="molecule type" value="Genomic_DNA"/>
</dbReference>
<protein>
    <submittedName>
        <fullName evidence="1">Uncharacterized protein</fullName>
    </submittedName>
</protein>
<dbReference type="Proteomes" id="UP000234639">
    <property type="component" value="Unassembled WGS sequence"/>
</dbReference>
<gene>
    <name evidence="1" type="ORF">CYJ41_03065</name>
</gene>
<proteinExistence type="predicted"/>
<dbReference type="RefSeq" id="WP_101636938.1">
    <property type="nucleotide sequence ID" value="NZ_JAPXGI010000002.1"/>
</dbReference>
<name>A0A2I1NAF3_9BACT</name>
<organism evidence="1 2">
    <name type="scientific">Campylobacter ureolyticus</name>
    <dbReference type="NCBI Taxonomy" id="827"/>
    <lineage>
        <taxon>Bacteria</taxon>
        <taxon>Pseudomonadati</taxon>
        <taxon>Campylobacterota</taxon>
        <taxon>Epsilonproteobacteria</taxon>
        <taxon>Campylobacterales</taxon>
        <taxon>Campylobacteraceae</taxon>
        <taxon>Campylobacter</taxon>
    </lineage>
</organism>
<accession>A0A2I1NAF3</accession>
<evidence type="ECO:0000313" key="1">
    <source>
        <dbReference type="EMBL" id="PKZ29356.1"/>
    </source>
</evidence>